<dbReference type="AlphaFoldDB" id="A0A6G0U1B1"/>
<dbReference type="EMBL" id="VYZN01000009">
    <property type="protein sequence ID" value="KAE9542901.1"/>
    <property type="molecule type" value="Genomic_DNA"/>
</dbReference>
<evidence type="ECO:0000313" key="3">
    <source>
        <dbReference type="Proteomes" id="UP000475862"/>
    </source>
</evidence>
<evidence type="ECO:0000259" key="1">
    <source>
        <dbReference type="Pfam" id="PF24892"/>
    </source>
</evidence>
<dbReference type="InterPro" id="IPR011990">
    <property type="entry name" value="TPR-like_helical_dom_sf"/>
</dbReference>
<dbReference type="Proteomes" id="UP000475862">
    <property type="component" value="Unassembled WGS sequence"/>
</dbReference>
<organism evidence="2 3">
    <name type="scientific">Aphis glycines</name>
    <name type="common">Soybean aphid</name>
    <dbReference type="NCBI Taxonomy" id="307491"/>
    <lineage>
        <taxon>Eukaryota</taxon>
        <taxon>Metazoa</taxon>
        <taxon>Ecdysozoa</taxon>
        <taxon>Arthropoda</taxon>
        <taxon>Hexapoda</taxon>
        <taxon>Insecta</taxon>
        <taxon>Pterygota</taxon>
        <taxon>Neoptera</taxon>
        <taxon>Paraneoptera</taxon>
        <taxon>Hemiptera</taxon>
        <taxon>Sternorrhyncha</taxon>
        <taxon>Aphidomorpha</taxon>
        <taxon>Aphidoidea</taxon>
        <taxon>Aphididae</taxon>
        <taxon>Aphidini</taxon>
        <taxon>Aphis</taxon>
        <taxon>Aphis</taxon>
    </lineage>
</organism>
<evidence type="ECO:0000313" key="2">
    <source>
        <dbReference type="EMBL" id="KAE9542901.1"/>
    </source>
</evidence>
<proteinExistence type="predicted"/>
<dbReference type="OrthoDB" id="28112at2759"/>
<comment type="caution">
    <text evidence="2">The sequence shown here is derived from an EMBL/GenBank/DDBJ whole genome shotgun (WGS) entry which is preliminary data.</text>
</comment>
<feature type="domain" description="U3 small nucleolar RNA-associated protein 6 homolog C-terminal" evidence="1">
    <location>
        <begin position="8"/>
        <end position="264"/>
    </location>
</feature>
<gene>
    <name evidence="2" type="ORF">AGLY_002812</name>
</gene>
<protein>
    <recommendedName>
        <fullName evidence="1">U3 small nucleolar RNA-associated protein 6 homolog C-terminal domain-containing protein</fullName>
    </recommendedName>
</protein>
<sequence length="321" mass="38399">MIMILLHRCCIKVYEKGLKTLFDKEKKRNLIEKFTEYLIKQWLTNSIKDYKIRYVVQEAMERAFQMGHFELGGLHKPEYYVYWAEHTQARRLNILRLAIEHNKSNVDPWTIVLEHQITLNEPNYRFIKKIFEDGVQALKNDSLLLWDVMDSYLQNNNLKLLEEFYEAGANSPYENINIVYRVEYLQWYILYNDMASTRELFSYLTSIQPDCKKLYMIMIDYEKLETPVNVVIIKDLYNIVCSRFGQQENDISVFTDFIQFEFTYCNGLDAENVYNNVLQFVNPSLRRALKDVYNSIKQDYIIRCGLIWNNRGIQSFSEGEE</sequence>
<dbReference type="InterPro" id="IPR056907">
    <property type="entry name" value="UTP6_C"/>
</dbReference>
<dbReference type="Gene3D" id="1.25.40.10">
    <property type="entry name" value="Tetratricopeptide repeat domain"/>
    <property type="match status" value="1"/>
</dbReference>
<keyword evidence="3" id="KW-1185">Reference proteome</keyword>
<dbReference type="Pfam" id="PF24892">
    <property type="entry name" value="UTP6_C"/>
    <property type="match status" value="1"/>
</dbReference>
<name>A0A6G0U1B1_APHGL</name>
<dbReference type="SUPFAM" id="SSF48452">
    <property type="entry name" value="TPR-like"/>
    <property type="match status" value="1"/>
</dbReference>
<reference evidence="2 3" key="1">
    <citation type="submission" date="2019-08" db="EMBL/GenBank/DDBJ databases">
        <title>The genome of the soybean aphid Biotype 1, its phylome, world population structure and adaptation to the North American continent.</title>
        <authorList>
            <person name="Giordano R."/>
            <person name="Donthu R.K."/>
            <person name="Hernandez A.G."/>
            <person name="Wright C.L."/>
            <person name="Zimin A.V."/>
        </authorList>
    </citation>
    <scope>NUCLEOTIDE SEQUENCE [LARGE SCALE GENOMIC DNA]</scope>
    <source>
        <tissue evidence="2">Whole aphids</tissue>
    </source>
</reference>
<accession>A0A6G0U1B1</accession>